<sequence>MIEFQQLIAEMDAAIEDDLSDGLADFLSAKGDLQRQGLAIMLDKDAERVDVVSGMVGRSVIITVRRVALGQYDRKGAFRLDSSVWGAADGKTWHIDGIATDDGHWVSFYVVP</sequence>
<organism evidence="1 2">
    <name type="scientific">Phytopseudomonas seleniipraecipitans</name>
    <dbReference type="NCBI Taxonomy" id="640205"/>
    <lineage>
        <taxon>Bacteria</taxon>
        <taxon>Pseudomonadati</taxon>
        <taxon>Pseudomonadota</taxon>
        <taxon>Gammaproteobacteria</taxon>
        <taxon>Pseudomonadales</taxon>
        <taxon>Pseudomonadaceae</taxon>
        <taxon>Phytopseudomonas</taxon>
    </lineage>
</organism>
<gene>
    <name evidence="1" type="ORF">SAMN05216381_1067</name>
</gene>
<accession>A0A1G7JCE2</accession>
<protein>
    <submittedName>
        <fullName evidence="1">Uncharacterized protein</fullName>
    </submittedName>
</protein>
<dbReference type="RefSeq" id="WP_244153365.1">
    <property type="nucleotide sequence ID" value="NZ_FNBM01000002.1"/>
</dbReference>
<proteinExistence type="predicted"/>
<dbReference type="STRING" id="640205.SAMN05216381_1067"/>
<name>A0A1G7JCE2_9GAMM</name>
<reference evidence="1 2" key="1">
    <citation type="submission" date="2016-10" db="EMBL/GenBank/DDBJ databases">
        <authorList>
            <person name="de Groot N.N."/>
        </authorList>
    </citation>
    <scope>NUCLEOTIDE SEQUENCE [LARGE SCALE GENOMIC DNA]</scope>
    <source>
        <strain evidence="1 2">LMG 25475</strain>
    </source>
</reference>
<evidence type="ECO:0000313" key="1">
    <source>
        <dbReference type="EMBL" id="SDF22553.1"/>
    </source>
</evidence>
<dbReference type="AlphaFoldDB" id="A0A1G7JCE2"/>
<dbReference type="Proteomes" id="UP000243378">
    <property type="component" value="Unassembled WGS sequence"/>
</dbReference>
<evidence type="ECO:0000313" key="2">
    <source>
        <dbReference type="Proteomes" id="UP000243378"/>
    </source>
</evidence>
<dbReference type="EMBL" id="FNBM01000002">
    <property type="protein sequence ID" value="SDF22553.1"/>
    <property type="molecule type" value="Genomic_DNA"/>
</dbReference>